<gene>
    <name evidence="1" type="ORF">DKX38_029550</name>
</gene>
<name>A0A5N5J115_9ROSI</name>
<sequence>MHRLLRKLKSVKDLLKNYHKHNTSHISTRVFDAKKAWDIAQNSLDSNPTNAGLKEAERRTAAAFARLIHEEEAILKQRSRIQWLQLGDKNTAFFHKSIVHRQTRNKIMSLRDGENSLFSSQQDIGNLAADYFEKLLKPDYPSAAQIPSHIFPNLIRLTWPNHSWNALIQWAALHLKTNSSDHYLVARVILASVVYFIWLERNNQIFNQIHKPAVALASDITQLIRLHLASLQLTSPLSMGTKTRWGINEDPPPR</sequence>
<protein>
    <recommendedName>
        <fullName evidence="3">Reverse transcriptase zinc-binding domain-containing protein</fullName>
    </recommendedName>
</protein>
<comment type="caution">
    <text evidence="1">The sequence shown here is derived from an EMBL/GenBank/DDBJ whole genome shotgun (WGS) entry which is preliminary data.</text>
</comment>
<dbReference type="Proteomes" id="UP000326939">
    <property type="component" value="Chromosome 19"/>
</dbReference>
<organism evidence="1 2">
    <name type="scientific">Salix brachista</name>
    <dbReference type="NCBI Taxonomy" id="2182728"/>
    <lineage>
        <taxon>Eukaryota</taxon>
        <taxon>Viridiplantae</taxon>
        <taxon>Streptophyta</taxon>
        <taxon>Embryophyta</taxon>
        <taxon>Tracheophyta</taxon>
        <taxon>Spermatophyta</taxon>
        <taxon>Magnoliopsida</taxon>
        <taxon>eudicotyledons</taxon>
        <taxon>Gunneridae</taxon>
        <taxon>Pentapetalae</taxon>
        <taxon>rosids</taxon>
        <taxon>fabids</taxon>
        <taxon>Malpighiales</taxon>
        <taxon>Salicaceae</taxon>
        <taxon>Saliceae</taxon>
        <taxon>Salix</taxon>
    </lineage>
</organism>
<dbReference type="AlphaFoldDB" id="A0A5N5J115"/>
<proteinExistence type="predicted"/>
<dbReference type="EMBL" id="VDCV01000019">
    <property type="protein sequence ID" value="KAB5512522.1"/>
    <property type="molecule type" value="Genomic_DNA"/>
</dbReference>
<keyword evidence="2" id="KW-1185">Reference proteome</keyword>
<evidence type="ECO:0000313" key="1">
    <source>
        <dbReference type="EMBL" id="KAB5512522.1"/>
    </source>
</evidence>
<evidence type="ECO:0008006" key="3">
    <source>
        <dbReference type="Google" id="ProtNLM"/>
    </source>
</evidence>
<reference evidence="2" key="1">
    <citation type="journal article" date="2019" name="Gigascience">
        <title>De novo genome assembly of the endangered Acer yangbiense, a plant species with extremely small populations endemic to Yunnan Province, China.</title>
        <authorList>
            <person name="Yang J."/>
            <person name="Wariss H.M."/>
            <person name="Tao L."/>
            <person name="Zhang R."/>
            <person name="Yun Q."/>
            <person name="Hollingsworth P."/>
            <person name="Dao Z."/>
            <person name="Luo G."/>
            <person name="Guo H."/>
            <person name="Ma Y."/>
            <person name="Sun W."/>
        </authorList>
    </citation>
    <scope>NUCLEOTIDE SEQUENCE [LARGE SCALE GENOMIC DNA]</scope>
    <source>
        <strain evidence="2">cv. br00</strain>
    </source>
</reference>
<accession>A0A5N5J115</accession>
<evidence type="ECO:0000313" key="2">
    <source>
        <dbReference type="Proteomes" id="UP000326939"/>
    </source>
</evidence>